<dbReference type="Pfam" id="PF04464">
    <property type="entry name" value="Glyphos_transf"/>
    <property type="match status" value="1"/>
</dbReference>
<evidence type="ECO:0000313" key="2">
    <source>
        <dbReference type="EMBL" id="MLU12176.1"/>
    </source>
</evidence>
<protein>
    <submittedName>
        <fullName evidence="2">Uncharacterized protein</fullName>
    </submittedName>
</protein>
<dbReference type="GO" id="GO:0016020">
    <property type="term" value="C:membrane"/>
    <property type="evidence" value="ECO:0007669"/>
    <property type="project" value="InterPro"/>
</dbReference>
<reference evidence="2" key="1">
    <citation type="submission" date="2018-07" db="EMBL/GenBank/DDBJ databases">
        <authorList>
            <person name="Ashton P.M."/>
            <person name="Dallman T."/>
            <person name="Nair S."/>
            <person name="De Pinna E."/>
            <person name="Peters T."/>
            <person name="Grant K."/>
        </authorList>
    </citation>
    <scope>NUCLEOTIDE SEQUENCE [LARGE SCALE GENOMIC DNA]</scope>
    <source>
        <strain evidence="2">561031</strain>
    </source>
</reference>
<sequence length="360" mass="42668">MGIKVLRYYKVLTVLLRLIIAFILYPIAYVFLSHKKYFIIGTRNGVRGHDNAEYFLSYCTRNNISAKVIYNDAHLKDELCKNSIKSILYILCANNVYITHSESDVLDYFWRFIPGIKYIFIQHGVIGIKKLPDYEKKTYHRYISSSEYETEIFRNFFHLSNDKIIKSGLPRFDFYDHNRSENDEIKSCLVMFTWRKSDSGKAKLIKKYTEMVTCLANESLNKIYICVHEANLSTFKTLLEESLELDDRFSFIENDKLSCIIKSTELLITDYSSVAWDYLYQNKYILFYTPDIDDYKNTTGLYCNFSDFFGAHLMNFSEINYPFLAWIMLENKIKNKKFLARYKFYNMHAGIHSEYIVKNS</sequence>
<dbReference type="AlphaFoldDB" id="A0A3R0XN75"/>
<keyword evidence="1" id="KW-0472">Membrane</keyword>
<feature type="transmembrane region" description="Helical" evidence="1">
    <location>
        <begin position="12"/>
        <end position="32"/>
    </location>
</feature>
<dbReference type="InterPro" id="IPR051612">
    <property type="entry name" value="Teichoic_Acid_Biosynth"/>
</dbReference>
<comment type="caution">
    <text evidence="2">The sequence shown here is derived from an EMBL/GenBank/DDBJ whole genome shotgun (WGS) entry which is preliminary data.</text>
</comment>
<accession>A0A3R0XN75</accession>
<evidence type="ECO:0000256" key="1">
    <source>
        <dbReference type="SAM" id="Phobius"/>
    </source>
</evidence>
<dbReference type="GO" id="GO:0047355">
    <property type="term" value="F:CDP-glycerol glycerophosphotransferase activity"/>
    <property type="evidence" value="ECO:0007669"/>
    <property type="project" value="InterPro"/>
</dbReference>
<gene>
    <name evidence="2" type="ORF">DRW31_07070</name>
</gene>
<keyword evidence="1" id="KW-1133">Transmembrane helix</keyword>
<proteinExistence type="predicted"/>
<dbReference type="EMBL" id="RVGV01000014">
    <property type="protein sequence ID" value="MLU12176.1"/>
    <property type="molecule type" value="Genomic_DNA"/>
</dbReference>
<dbReference type="Proteomes" id="UP000839527">
    <property type="component" value="Unassembled WGS sequence"/>
</dbReference>
<organism evidence="2">
    <name type="scientific">Shigella dysenteriae</name>
    <dbReference type="NCBI Taxonomy" id="622"/>
    <lineage>
        <taxon>Bacteria</taxon>
        <taxon>Pseudomonadati</taxon>
        <taxon>Pseudomonadota</taxon>
        <taxon>Gammaproteobacteria</taxon>
        <taxon>Enterobacterales</taxon>
        <taxon>Enterobacteriaceae</taxon>
        <taxon>Shigella</taxon>
    </lineage>
</organism>
<name>A0A3R0XN75_SHIDY</name>
<dbReference type="InterPro" id="IPR043149">
    <property type="entry name" value="TagF_N"/>
</dbReference>
<dbReference type="PANTHER" id="PTHR37316:SF3">
    <property type="entry name" value="TEICHOIC ACID GLYCEROL-PHOSPHATE TRANSFERASE"/>
    <property type="match status" value="1"/>
</dbReference>
<keyword evidence="1" id="KW-0812">Transmembrane</keyword>
<dbReference type="InterPro" id="IPR007554">
    <property type="entry name" value="Glycerophosphate_synth"/>
</dbReference>
<dbReference type="PANTHER" id="PTHR37316">
    <property type="entry name" value="TEICHOIC ACID GLYCEROL-PHOSPHATE PRIMASE"/>
    <property type="match status" value="1"/>
</dbReference>
<dbReference type="Gene3D" id="3.40.50.11820">
    <property type="match status" value="1"/>
</dbReference>